<dbReference type="Pfam" id="PF00356">
    <property type="entry name" value="LacI"/>
    <property type="match status" value="1"/>
</dbReference>
<dbReference type="InterPro" id="IPR010982">
    <property type="entry name" value="Lambda_DNA-bd_dom_sf"/>
</dbReference>
<evidence type="ECO:0000256" key="1">
    <source>
        <dbReference type="ARBA" id="ARBA00022491"/>
    </source>
</evidence>
<evidence type="ECO:0000256" key="3">
    <source>
        <dbReference type="ARBA" id="ARBA00023125"/>
    </source>
</evidence>
<dbReference type="PROSITE" id="PS50932">
    <property type="entry name" value="HTH_LACI_2"/>
    <property type="match status" value="1"/>
</dbReference>
<dbReference type="SUPFAM" id="SSF53822">
    <property type="entry name" value="Periplasmic binding protein-like I"/>
    <property type="match status" value="1"/>
</dbReference>
<dbReference type="AlphaFoldDB" id="A0AAU7PRH8"/>
<dbReference type="GO" id="GO:0000976">
    <property type="term" value="F:transcription cis-regulatory region binding"/>
    <property type="evidence" value="ECO:0007669"/>
    <property type="project" value="TreeGrafter"/>
</dbReference>
<evidence type="ECO:0000259" key="5">
    <source>
        <dbReference type="PROSITE" id="PS50932"/>
    </source>
</evidence>
<keyword evidence="4" id="KW-0804">Transcription</keyword>
<proteinExistence type="predicted"/>
<dbReference type="GO" id="GO:0003700">
    <property type="term" value="F:DNA-binding transcription factor activity"/>
    <property type="evidence" value="ECO:0007669"/>
    <property type="project" value="TreeGrafter"/>
</dbReference>
<keyword evidence="3 6" id="KW-0238">DNA-binding</keyword>
<dbReference type="PANTHER" id="PTHR30146:SF148">
    <property type="entry name" value="HTH-TYPE TRANSCRIPTIONAL REPRESSOR PURR-RELATED"/>
    <property type="match status" value="1"/>
</dbReference>
<evidence type="ECO:0000256" key="4">
    <source>
        <dbReference type="ARBA" id="ARBA00023163"/>
    </source>
</evidence>
<gene>
    <name evidence="6" type="ORF">ABFV83_03910</name>
</gene>
<reference evidence="6" key="1">
    <citation type="submission" date="2024-06" db="EMBL/GenBank/DDBJ databases">
        <title>Lacrimispora cavernae sp. nov., a novel anaerobe isolated from bat guano pile inside a cave.</title>
        <authorList>
            <person name="Miller S.L."/>
            <person name="Lu N."/>
            <person name="King J."/>
            <person name="Sankaranarayanan K."/>
            <person name="Lawson P.A."/>
        </authorList>
    </citation>
    <scope>NUCLEOTIDE SEQUENCE</scope>
    <source>
        <strain evidence="6">BS-2</strain>
    </source>
</reference>
<dbReference type="InterPro" id="IPR000843">
    <property type="entry name" value="HTH_LacI"/>
</dbReference>
<keyword evidence="1" id="KW-0678">Repressor</keyword>
<organism evidence="6">
    <name type="scientific">Lacrimispora sp. BS-2</name>
    <dbReference type="NCBI Taxonomy" id="3151850"/>
    <lineage>
        <taxon>Bacteria</taxon>
        <taxon>Bacillati</taxon>
        <taxon>Bacillota</taxon>
        <taxon>Clostridia</taxon>
        <taxon>Lachnospirales</taxon>
        <taxon>Lachnospiraceae</taxon>
        <taxon>Lacrimispora</taxon>
    </lineage>
</organism>
<feature type="domain" description="HTH lacI-type" evidence="5">
    <location>
        <begin position="7"/>
        <end position="62"/>
    </location>
</feature>
<keyword evidence="2" id="KW-0805">Transcription regulation</keyword>
<name>A0AAU7PRH8_9FIRM</name>
<accession>A0AAU7PRH8</accession>
<protein>
    <submittedName>
        <fullName evidence="6">LacI family DNA-binding transcriptional regulator</fullName>
    </submittedName>
</protein>
<sequence length="337" mass="37871">MAGKKTVSMQNIADELGISKVTVSKALNGKDGVSEELKEKIYQAAQQKGYILPSYGQRKTRKAGIIMSSRFSTLSDSGKFYMGMYEKIINELRKISCSGVMITPDKESIAEDLETIEKKGMFDGLILLGILDKEVRDRVADVSLPKVYVDVYDETHKSDSVVTENIYSTYEMTQYLVQMGHREIGFVGTVGATTSITDRYLGYKRALIEQKLPYVVEWEIPDRTMKGEAVEIKLPSAIPGAFICNCDETAFRLVRALKERGLMVPDDVSVVGFDNDIYAELCEPRLTTVAVNMEEIGKMVAKRFAINMEHPFKKEGEIYRVEGKSVFRDSVRNQKGK</sequence>
<dbReference type="Pfam" id="PF13377">
    <property type="entry name" value="Peripla_BP_3"/>
    <property type="match status" value="1"/>
</dbReference>
<evidence type="ECO:0000313" key="6">
    <source>
        <dbReference type="EMBL" id="XBS54952.1"/>
    </source>
</evidence>
<dbReference type="InterPro" id="IPR046335">
    <property type="entry name" value="LacI/GalR-like_sensor"/>
</dbReference>
<dbReference type="CDD" id="cd01392">
    <property type="entry name" value="HTH_LacI"/>
    <property type="match status" value="1"/>
</dbReference>
<dbReference type="PANTHER" id="PTHR30146">
    <property type="entry name" value="LACI-RELATED TRANSCRIPTIONAL REPRESSOR"/>
    <property type="match status" value="1"/>
</dbReference>
<dbReference type="Gene3D" id="3.40.50.2300">
    <property type="match status" value="2"/>
</dbReference>
<dbReference type="EMBL" id="CP157940">
    <property type="protein sequence ID" value="XBS54952.1"/>
    <property type="molecule type" value="Genomic_DNA"/>
</dbReference>
<dbReference type="SMART" id="SM00354">
    <property type="entry name" value="HTH_LACI"/>
    <property type="match status" value="1"/>
</dbReference>
<dbReference type="RefSeq" id="WP_349947639.1">
    <property type="nucleotide sequence ID" value="NZ_CP157940.1"/>
</dbReference>
<dbReference type="Gene3D" id="1.10.260.40">
    <property type="entry name" value="lambda repressor-like DNA-binding domains"/>
    <property type="match status" value="1"/>
</dbReference>
<evidence type="ECO:0000256" key="2">
    <source>
        <dbReference type="ARBA" id="ARBA00023015"/>
    </source>
</evidence>
<dbReference type="InterPro" id="IPR028082">
    <property type="entry name" value="Peripla_BP_I"/>
</dbReference>
<dbReference type="SUPFAM" id="SSF47413">
    <property type="entry name" value="lambda repressor-like DNA-binding domains"/>
    <property type="match status" value="1"/>
</dbReference>